<dbReference type="InterPro" id="IPR009057">
    <property type="entry name" value="Homeodomain-like_sf"/>
</dbReference>
<dbReference type="PANTHER" id="PTHR47893">
    <property type="entry name" value="REGULATORY PROTEIN PCHR"/>
    <property type="match status" value="1"/>
</dbReference>
<accession>A0A936ZWL3</accession>
<proteinExistence type="predicted"/>
<name>A0A936ZWL3_9FLAO</name>
<dbReference type="PANTHER" id="PTHR47893:SF1">
    <property type="entry name" value="REGULATORY PROTEIN PCHR"/>
    <property type="match status" value="1"/>
</dbReference>
<evidence type="ECO:0000313" key="6">
    <source>
        <dbReference type="Proteomes" id="UP000651057"/>
    </source>
</evidence>
<evidence type="ECO:0000313" key="5">
    <source>
        <dbReference type="EMBL" id="MBL0682381.1"/>
    </source>
</evidence>
<dbReference type="SUPFAM" id="SSF46689">
    <property type="entry name" value="Homeodomain-like"/>
    <property type="match status" value="1"/>
</dbReference>
<dbReference type="PRINTS" id="PR00032">
    <property type="entry name" value="HTHARAC"/>
</dbReference>
<dbReference type="InterPro" id="IPR053142">
    <property type="entry name" value="PchR_regulatory_protein"/>
</dbReference>
<dbReference type="GO" id="GO:0003700">
    <property type="term" value="F:DNA-binding transcription factor activity"/>
    <property type="evidence" value="ECO:0007669"/>
    <property type="project" value="InterPro"/>
</dbReference>
<dbReference type="RefSeq" id="WP_201916360.1">
    <property type="nucleotide sequence ID" value="NZ_BAABAX010000001.1"/>
</dbReference>
<keyword evidence="1" id="KW-0805">Transcription regulation</keyword>
<dbReference type="GO" id="GO:0043565">
    <property type="term" value="F:sequence-specific DNA binding"/>
    <property type="evidence" value="ECO:0007669"/>
    <property type="project" value="InterPro"/>
</dbReference>
<feature type="domain" description="HTH araC/xylS-type" evidence="4">
    <location>
        <begin position="234"/>
        <end position="332"/>
    </location>
</feature>
<dbReference type="AlphaFoldDB" id="A0A936ZWL3"/>
<organism evidence="5 6">
    <name type="scientific">Aquimarina mytili</name>
    <dbReference type="NCBI Taxonomy" id="874423"/>
    <lineage>
        <taxon>Bacteria</taxon>
        <taxon>Pseudomonadati</taxon>
        <taxon>Bacteroidota</taxon>
        <taxon>Flavobacteriia</taxon>
        <taxon>Flavobacteriales</taxon>
        <taxon>Flavobacteriaceae</taxon>
        <taxon>Aquimarina</taxon>
    </lineage>
</organism>
<dbReference type="PROSITE" id="PS01124">
    <property type="entry name" value="HTH_ARAC_FAMILY_2"/>
    <property type="match status" value="1"/>
</dbReference>
<dbReference type="InterPro" id="IPR018062">
    <property type="entry name" value="HTH_AraC-typ_CS"/>
</dbReference>
<sequence>MDKKRREKTSLKTKLHNKKKIDTLYSISELIKTHKQCGILSKRFRFLDKFGIGFFEYHRFDGLQLSIFDVVLKKDLFMEGYLSKDFLELSFLIEGEQIIKIEGITHDLIYESQESYLLYLSKIRGSVAYHKRKRLKEVKIRMSVDFIKRHRLDEEYTILDKYSLIKLQNNFFKPLCPKTQDILSEILTDERKGLLKRLFLESKTLELIALKLENSSKPKPTIITPVDNLVKKLYQTQHLIASDLSVQHSIQQLSRQIGVNDFVLKKEFKCLFGKTIFEYATELRMNKAKQLLHHSKKPIYEISEMVGYKNSTHFTAAFKKIEGITPKTYRNSTRP</sequence>
<comment type="caution">
    <text evidence="5">The sequence shown here is derived from an EMBL/GenBank/DDBJ whole genome shotgun (WGS) entry which is preliminary data.</text>
</comment>
<dbReference type="SMART" id="SM00342">
    <property type="entry name" value="HTH_ARAC"/>
    <property type="match status" value="1"/>
</dbReference>
<keyword evidence="3" id="KW-0804">Transcription</keyword>
<protein>
    <submittedName>
        <fullName evidence="5">Helix-turn-helix transcriptional regulator</fullName>
    </submittedName>
</protein>
<evidence type="ECO:0000256" key="1">
    <source>
        <dbReference type="ARBA" id="ARBA00023015"/>
    </source>
</evidence>
<evidence type="ECO:0000256" key="2">
    <source>
        <dbReference type="ARBA" id="ARBA00023125"/>
    </source>
</evidence>
<reference evidence="5" key="1">
    <citation type="submission" date="2021-01" db="EMBL/GenBank/DDBJ databases">
        <authorList>
            <person name="Zhong Y.L."/>
        </authorList>
    </citation>
    <scope>NUCLEOTIDE SEQUENCE</scope>
    <source>
        <strain evidence="5">KCTC 23302</strain>
    </source>
</reference>
<dbReference type="PROSITE" id="PS00041">
    <property type="entry name" value="HTH_ARAC_FAMILY_1"/>
    <property type="match status" value="1"/>
</dbReference>
<gene>
    <name evidence="5" type="ORF">JJQ60_02520</name>
</gene>
<evidence type="ECO:0000256" key="3">
    <source>
        <dbReference type="ARBA" id="ARBA00023163"/>
    </source>
</evidence>
<dbReference type="InterPro" id="IPR020449">
    <property type="entry name" value="Tscrpt_reg_AraC-type_HTH"/>
</dbReference>
<dbReference type="InterPro" id="IPR018060">
    <property type="entry name" value="HTH_AraC"/>
</dbReference>
<keyword evidence="2" id="KW-0238">DNA-binding</keyword>
<keyword evidence="6" id="KW-1185">Reference proteome</keyword>
<dbReference type="Proteomes" id="UP000651057">
    <property type="component" value="Unassembled WGS sequence"/>
</dbReference>
<evidence type="ECO:0000259" key="4">
    <source>
        <dbReference type="PROSITE" id="PS01124"/>
    </source>
</evidence>
<dbReference type="EMBL" id="JAERQJ010000001">
    <property type="protein sequence ID" value="MBL0682381.1"/>
    <property type="molecule type" value="Genomic_DNA"/>
</dbReference>
<dbReference type="Gene3D" id="1.10.10.60">
    <property type="entry name" value="Homeodomain-like"/>
    <property type="match status" value="2"/>
</dbReference>
<dbReference type="Pfam" id="PF12833">
    <property type="entry name" value="HTH_18"/>
    <property type="match status" value="1"/>
</dbReference>